<dbReference type="GO" id="GO:0006303">
    <property type="term" value="P:double-strand break repair via nonhomologous end joining"/>
    <property type="evidence" value="ECO:0007669"/>
    <property type="project" value="EnsemblFungi"/>
</dbReference>
<dbReference type="GO" id="GO:0005634">
    <property type="term" value="C:nucleus"/>
    <property type="evidence" value="ECO:0007669"/>
    <property type="project" value="EnsemblFungi"/>
</dbReference>
<dbReference type="GO" id="GO:0006335">
    <property type="term" value="P:DNA replication-dependent chromatin assembly"/>
    <property type="evidence" value="ECO:0007669"/>
    <property type="project" value="EnsemblFungi"/>
</dbReference>
<reference evidence="5 6" key="1">
    <citation type="journal article" date="2007" name="Nat. Biotechnol.">
        <title>Genome sequence of the lignocellulose-bioconverting and xylose-fermenting yeast Pichia stipitis.</title>
        <authorList>
            <person name="Jeffries T.W."/>
            <person name="Grigoriev I.V."/>
            <person name="Grimwood J."/>
            <person name="Laplaza J.M."/>
            <person name="Aerts A."/>
            <person name="Salamov A."/>
            <person name="Schmutz J."/>
            <person name="Lindquist E."/>
            <person name="Dehal P."/>
            <person name="Shapiro H."/>
            <person name="Jin Y.S."/>
            <person name="Passoth V."/>
            <person name="Richardson P.M."/>
        </authorList>
    </citation>
    <scope>NUCLEOTIDE SEQUENCE [LARGE SCALE GENOMIC DNA]</scope>
    <source>
        <strain evidence="6">ATCC 58785 / CBS 6054 / NBRC 10063 / NRRL Y-11545</strain>
    </source>
</reference>
<evidence type="ECO:0000256" key="3">
    <source>
        <dbReference type="SAM" id="Coils"/>
    </source>
</evidence>
<proteinExistence type="inferred from homology"/>
<dbReference type="OrthoDB" id="19419at2759"/>
<dbReference type="FunCoup" id="A3LY06">
    <property type="interactions" value="609"/>
</dbReference>
<dbReference type="Gene3D" id="3.30.1120.90">
    <property type="entry name" value="Nucleosome assembly protein"/>
    <property type="match status" value="1"/>
</dbReference>
<dbReference type="GO" id="GO:0010698">
    <property type="term" value="F:acetyltransferase activator activity"/>
    <property type="evidence" value="ECO:0007669"/>
    <property type="project" value="EnsemblFungi"/>
</dbReference>
<dbReference type="RefSeq" id="XP_001385925.2">
    <property type="nucleotide sequence ID" value="XM_001385888.1"/>
</dbReference>
<evidence type="ECO:0000256" key="2">
    <source>
        <dbReference type="RuleBase" id="RU003876"/>
    </source>
</evidence>
<dbReference type="GO" id="GO:0070775">
    <property type="term" value="C:H3 histone acetyltransferase complex"/>
    <property type="evidence" value="ECO:0007669"/>
    <property type="project" value="EnsemblFungi"/>
</dbReference>
<dbReference type="GO" id="GO:0042393">
    <property type="term" value="F:histone binding"/>
    <property type="evidence" value="ECO:0007669"/>
    <property type="project" value="EnsemblFungi"/>
</dbReference>
<comment type="similarity">
    <text evidence="1 2">Belongs to the nucleosome assembly protein (NAP) family.</text>
</comment>
<name>A3LY06_PICST</name>
<dbReference type="SUPFAM" id="SSF143113">
    <property type="entry name" value="NAP-like"/>
    <property type="match status" value="1"/>
</dbReference>
<keyword evidence="3" id="KW-0175">Coiled coil</keyword>
<feature type="non-terminal residue" evidence="5">
    <location>
        <position position="254"/>
    </location>
</feature>
<dbReference type="HOGENOM" id="CLU_072852_0_0_1"/>
<evidence type="ECO:0000313" key="5">
    <source>
        <dbReference type="EMBL" id="ABN67896.2"/>
    </source>
</evidence>
<evidence type="ECO:0000256" key="1">
    <source>
        <dbReference type="ARBA" id="ARBA00009947"/>
    </source>
</evidence>
<sequence length="254" mass="29524">SEAQNLQKSLDQLAQWEKEMSVAEKDAEIYRIKRTQQSYATRRDILKSVKMFWYIVLAENDDFAEYVNVEDLKYLESIENLYVYYPVADSDDTSGDNYKDFSITITFADSDDSLVPPQEVTKNFRTIVKDGEETIVSDPVDIEWPEELQSINPILIKKENKGKELTKDQKKNYRLGMKSFFSWFAWTGEKSGKEFRSGEDLTRLIVDDLFLNALKYYVLALPNEDEDDQSDEEDSSEGEELDLSEEEDVDTGKR</sequence>
<feature type="coiled-coil region" evidence="3">
    <location>
        <begin position="6"/>
        <end position="33"/>
    </location>
</feature>
<dbReference type="OMA" id="PGKEFPN"/>
<gene>
    <name evidence="5" type="ORF">PICST_26987</name>
</gene>
<feature type="region of interest" description="Disordered" evidence="4">
    <location>
        <begin position="222"/>
        <end position="254"/>
    </location>
</feature>
<evidence type="ECO:0000313" key="6">
    <source>
        <dbReference type="Proteomes" id="UP000002258"/>
    </source>
</evidence>
<organism evidence="5 6">
    <name type="scientific">Scheffersomyces stipitis (strain ATCC 58785 / CBS 6054 / NBRC 10063 / NRRL Y-11545)</name>
    <name type="common">Yeast</name>
    <name type="synonym">Pichia stipitis</name>
    <dbReference type="NCBI Taxonomy" id="322104"/>
    <lineage>
        <taxon>Eukaryota</taxon>
        <taxon>Fungi</taxon>
        <taxon>Dikarya</taxon>
        <taxon>Ascomycota</taxon>
        <taxon>Saccharomycotina</taxon>
        <taxon>Pichiomycetes</taxon>
        <taxon>Debaryomycetaceae</taxon>
        <taxon>Scheffersomyces</taxon>
    </lineage>
</organism>
<dbReference type="InterPro" id="IPR002164">
    <property type="entry name" value="NAP_family"/>
</dbReference>
<dbReference type="GO" id="GO:0042802">
    <property type="term" value="F:identical protein binding"/>
    <property type="evidence" value="ECO:0007669"/>
    <property type="project" value="EnsemblFungi"/>
</dbReference>
<keyword evidence="6" id="KW-1185">Reference proteome</keyword>
<dbReference type="GeneID" id="4839824"/>
<feature type="compositionally biased region" description="Acidic residues" evidence="4">
    <location>
        <begin position="223"/>
        <end position="254"/>
    </location>
</feature>
<dbReference type="GO" id="GO:0005829">
    <property type="term" value="C:cytosol"/>
    <property type="evidence" value="ECO:0007669"/>
    <property type="project" value="EnsemblFungi"/>
</dbReference>
<feature type="non-terminal residue" evidence="5">
    <location>
        <position position="1"/>
    </location>
</feature>
<protein>
    <submittedName>
        <fullName evidence="5">Putative vacuolar sorting protein</fullName>
    </submittedName>
</protein>
<dbReference type="InParanoid" id="A3LY06"/>
<dbReference type="STRING" id="322104.A3LY06"/>
<dbReference type="PANTHER" id="PTHR11875">
    <property type="entry name" value="TESTIS-SPECIFIC Y-ENCODED PROTEIN"/>
    <property type="match status" value="1"/>
</dbReference>
<dbReference type="GO" id="GO:0006334">
    <property type="term" value="P:nucleosome assembly"/>
    <property type="evidence" value="ECO:0007669"/>
    <property type="project" value="EnsemblFungi"/>
</dbReference>
<dbReference type="KEGG" id="pic:PICST_26987"/>
<dbReference type="EMBL" id="CP000500">
    <property type="protein sequence ID" value="ABN67896.2"/>
    <property type="molecule type" value="Genomic_DNA"/>
</dbReference>
<dbReference type="eggNOG" id="KOG1508">
    <property type="taxonomic scope" value="Eukaryota"/>
</dbReference>
<dbReference type="InterPro" id="IPR037231">
    <property type="entry name" value="NAP-like_sf"/>
</dbReference>
<evidence type="ECO:0000256" key="4">
    <source>
        <dbReference type="SAM" id="MobiDB-lite"/>
    </source>
</evidence>
<accession>A3LY06</accession>
<dbReference type="AlphaFoldDB" id="A3LY06"/>
<dbReference type="Pfam" id="PF00956">
    <property type="entry name" value="NAP"/>
    <property type="match status" value="1"/>
</dbReference>
<dbReference type="Proteomes" id="UP000002258">
    <property type="component" value="Chromosome 6"/>
</dbReference>